<dbReference type="Proteomes" id="UP001140076">
    <property type="component" value="Unassembled WGS sequence"/>
</dbReference>
<dbReference type="InterPro" id="IPR027381">
    <property type="entry name" value="LytR/CpsA/Psr_C"/>
</dbReference>
<evidence type="ECO:0000256" key="3">
    <source>
        <dbReference type="SAM" id="Phobius"/>
    </source>
</evidence>
<comment type="similarity">
    <text evidence="1">Belongs to the LytR/CpsA/Psr (LCP) family.</text>
</comment>
<feature type="compositionally biased region" description="Gly residues" evidence="2">
    <location>
        <begin position="343"/>
        <end position="373"/>
    </location>
</feature>
<evidence type="ECO:0000259" key="5">
    <source>
        <dbReference type="Pfam" id="PF13399"/>
    </source>
</evidence>
<feature type="transmembrane region" description="Helical" evidence="3">
    <location>
        <begin position="20"/>
        <end position="45"/>
    </location>
</feature>
<dbReference type="RefSeq" id="WP_270073231.1">
    <property type="nucleotide sequence ID" value="NZ_JAJAQC010000028.1"/>
</dbReference>
<dbReference type="EMBL" id="JAJAQC010000028">
    <property type="protein sequence ID" value="MDA0565974.1"/>
    <property type="molecule type" value="Genomic_DNA"/>
</dbReference>
<sequence length="493" mass="51014">MPRKRSSRGSAKGHAARKSLSVGGWISVITTALVIGSSLTAYAAYYDIYGNINQEDVDTDAFGDRPSRVEGALNIMVIGSDVRTGENANYGEAEGERPDSLIIAHISPNNGRATMINLPRDLMVDLPACEANGEHPGMAAQRGMINSAMSFGGVQCQWKAVEQVTGIHIDHFISVDFTGFKGIVDSLGGVKMCIPQPIDDDKAKLHLEAGEQVLDGEEALGYMRSRYAQGDGTDTARIGRQQQFLGAMLNEVMQGDVLSSPANLTGFLGSVTETMTTDDELTLDVMTDIAVAMREVDLNNVNFVTVPNGQDPADPNRLVFSEPQASELFDAIAKDEDIAGNDDQGGGGGGGGNGGGGGGNGGGGNGGGGGGGAEKVEPGDVSVEVLNGKGTPNLADQVGQWLTTEGFQVVGTGNPEVIPEQSTVYYGPGQEAHAEAIASEAVNATTEENPALGDTVQLVLAADWDGFTSTSGPGSEVAEGVEGTSAADAKQEC</sequence>
<protein>
    <submittedName>
        <fullName evidence="6">LCP family protein</fullName>
    </submittedName>
</protein>
<feature type="region of interest" description="Disordered" evidence="2">
    <location>
        <begin position="337"/>
        <end position="377"/>
    </location>
</feature>
<keyword evidence="3" id="KW-0812">Transmembrane</keyword>
<feature type="region of interest" description="Disordered" evidence="2">
    <location>
        <begin position="467"/>
        <end position="493"/>
    </location>
</feature>
<evidence type="ECO:0000256" key="1">
    <source>
        <dbReference type="ARBA" id="ARBA00006068"/>
    </source>
</evidence>
<dbReference type="Pfam" id="PF13399">
    <property type="entry name" value="LytR_C"/>
    <property type="match status" value="1"/>
</dbReference>
<evidence type="ECO:0000259" key="4">
    <source>
        <dbReference type="Pfam" id="PF03816"/>
    </source>
</evidence>
<proteinExistence type="inferred from homology"/>
<dbReference type="InterPro" id="IPR004474">
    <property type="entry name" value="LytR_CpsA_psr"/>
</dbReference>
<keyword evidence="3" id="KW-0472">Membrane</keyword>
<evidence type="ECO:0000313" key="6">
    <source>
        <dbReference type="EMBL" id="MDA0565974.1"/>
    </source>
</evidence>
<name>A0A9X3NQ91_9ACTN</name>
<evidence type="ECO:0000313" key="7">
    <source>
        <dbReference type="Proteomes" id="UP001140076"/>
    </source>
</evidence>
<organism evidence="6 7">
    <name type="scientific">Streptomonospora mangrovi</name>
    <dbReference type="NCBI Taxonomy" id="2883123"/>
    <lineage>
        <taxon>Bacteria</taxon>
        <taxon>Bacillati</taxon>
        <taxon>Actinomycetota</taxon>
        <taxon>Actinomycetes</taxon>
        <taxon>Streptosporangiales</taxon>
        <taxon>Nocardiopsidaceae</taxon>
        <taxon>Streptomonospora</taxon>
    </lineage>
</organism>
<dbReference type="NCBIfam" id="TIGR00350">
    <property type="entry name" value="lytR_cpsA_psr"/>
    <property type="match status" value="1"/>
</dbReference>
<accession>A0A9X3NQ91</accession>
<comment type="caution">
    <text evidence="6">The sequence shown here is derived from an EMBL/GenBank/DDBJ whole genome shotgun (WGS) entry which is preliminary data.</text>
</comment>
<evidence type="ECO:0000256" key="2">
    <source>
        <dbReference type="SAM" id="MobiDB-lite"/>
    </source>
</evidence>
<feature type="domain" description="LytR/CpsA/Psr regulator C-terminal" evidence="5">
    <location>
        <begin position="380"/>
        <end position="464"/>
    </location>
</feature>
<feature type="domain" description="Cell envelope-related transcriptional attenuator" evidence="4">
    <location>
        <begin position="97"/>
        <end position="252"/>
    </location>
</feature>
<keyword evidence="7" id="KW-1185">Reference proteome</keyword>
<gene>
    <name evidence="6" type="ORF">LG943_16870</name>
</gene>
<dbReference type="Gene3D" id="3.30.70.2390">
    <property type="match status" value="1"/>
</dbReference>
<reference evidence="6" key="1">
    <citation type="submission" date="2021-10" db="EMBL/GenBank/DDBJ databases">
        <title>Streptomonospora sp. nov., isolated from mangrove soil.</title>
        <authorList>
            <person name="Chen X."/>
            <person name="Ge X."/>
            <person name="Liu W."/>
        </authorList>
    </citation>
    <scope>NUCLEOTIDE SEQUENCE</scope>
    <source>
        <strain evidence="6">S1-112</strain>
    </source>
</reference>
<dbReference type="PANTHER" id="PTHR33392:SF6">
    <property type="entry name" value="POLYISOPRENYL-TEICHOIC ACID--PEPTIDOGLYCAN TEICHOIC ACID TRANSFERASE TAGU"/>
    <property type="match status" value="1"/>
</dbReference>
<dbReference type="Gene3D" id="3.40.630.190">
    <property type="entry name" value="LCP protein"/>
    <property type="match status" value="1"/>
</dbReference>
<dbReference type="InterPro" id="IPR050922">
    <property type="entry name" value="LytR/CpsA/Psr_CW_biosynth"/>
</dbReference>
<dbReference type="AlphaFoldDB" id="A0A9X3NQ91"/>
<keyword evidence="3" id="KW-1133">Transmembrane helix</keyword>
<dbReference type="Pfam" id="PF03816">
    <property type="entry name" value="LytR_cpsA_psr"/>
    <property type="match status" value="1"/>
</dbReference>
<dbReference type="PANTHER" id="PTHR33392">
    <property type="entry name" value="POLYISOPRENYL-TEICHOIC ACID--PEPTIDOGLYCAN TEICHOIC ACID TRANSFERASE TAGU"/>
    <property type="match status" value="1"/>
</dbReference>